<keyword evidence="1" id="KW-0547">Nucleotide-binding</keyword>
<dbReference type="GO" id="GO:0035556">
    <property type="term" value="P:intracellular signal transduction"/>
    <property type="evidence" value="ECO:0007669"/>
    <property type="project" value="TreeGrafter"/>
</dbReference>
<evidence type="ECO:0000313" key="4">
    <source>
        <dbReference type="EMBL" id="KAF3008771.1"/>
    </source>
</evidence>
<dbReference type="InterPro" id="IPR011009">
    <property type="entry name" value="Kinase-like_dom_sf"/>
</dbReference>
<protein>
    <recommendedName>
        <fullName evidence="3">Protein kinase domain-containing protein</fullName>
    </recommendedName>
</protein>
<dbReference type="SUPFAM" id="SSF56112">
    <property type="entry name" value="Protein kinase-like (PK-like)"/>
    <property type="match status" value="1"/>
</dbReference>
<dbReference type="GO" id="GO:0005737">
    <property type="term" value="C:cytoplasm"/>
    <property type="evidence" value="ECO:0007669"/>
    <property type="project" value="TreeGrafter"/>
</dbReference>
<dbReference type="Gene3D" id="1.10.510.10">
    <property type="entry name" value="Transferase(Phosphotransferase) domain 1"/>
    <property type="match status" value="1"/>
</dbReference>
<dbReference type="Proteomes" id="UP000801428">
    <property type="component" value="Unassembled WGS sequence"/>
</dbReference>
<reference evidence="4" key="1">
    <citation type="submission" date="2019-04" db="EMBL/GenBank/DDBJ databases">
        <title>Sequencing of skin fungus with MAO and IRED activity.</title>
        <authorList>
            <person name="Marsaioli A.J."/>
            <person name="Bonatto J.M.C."/>
            <person name="Reis Junior O."/>
        </authorList>
    </citation>
    <scope>NUCLEOTIDE SEQUENCE</scope>
    <source>
        <strain evidence="4">30M1</strain>
    </source>
</reference>
<dbReference type="InterPro" id="IPR000719">
    <property type="entry name" value="Prot_kinase_dom"/>
</dbReference>
<dbReference type="EMBL" id="SWKU01000003">
    <property type="protein sequence ID" value="KAF3008771.1"/>
    <property type="molecule type" value="Genomic_DNA"/>
</dbReference>
<dbReference type="SMART" id="SM00220">
    <property type="entry name" value="S_TKc"/>
    <property type="match status" value="1"/>
</dbReference>
<evidence type="ECO:0000256" key="2">
    <source>
        <dbReference type="ARBA" id="ARBA00022840"/>
    </source>
</evidence>
<organism evidence="4 5">
    <name type="scientific">Curvularia kusanoi</name>
    <name type="common">Cochliobolus kusanoi</name>
    <dbReference type="NCBI Taxonomy" id="90978"/>
    <lineage>
        <taxon>Eukaryota</taxon>
        <taxon>Fungi</taxon>
        <taxon>Dikarya</taxon>
        <taxon>Ascomycota</taxon>
        <taxon>Pezizomycotina</taxon>
        <taxon>Dothideomycetes</taxon>
        <taxon>Pleosporomycetidae</taxon>
        <taxon>Pleosporales</taxon>
        <taxon>Pleosporineae</taxon>
        <taxon>Pleosporaceae</taxon>
        <taxon>Curvularia</taxon>
    </lineage>
</organism>
<keyword evidence="2" id="KW-0067">ATP-binding</keyword>
<dbReference type="GO" id="GO:0004674">
    <property type="term" value="F:protein serine/threonine kinase activity"/>
    <property type="evidence" value="ECO:0007669"/>
    <property type="project" value="TreeGrafter"/>
</dbReference>
<dbReference type="PANTHER" id="PTHR24346">
    <property type="entry name" value="MAP/MICROTUBULE AFFINITY-REGULATING KINASE"/>
    <property type="match status" value="1"/>
</dbReference>
<dbReference type="PROSITE" id="PS50011">
    <property type="entry name" value="PROTEIN_KINASE_DOM"/>
    <property type="match status" value="1"/>
</dbReference>
<dbReference type="Gene3D" id="3.30.200.20">
    <property type="entry name" value="Phosphorylase Kinase, domain 1"/>
    <property type="match status" value="1"/>
</dbReference>
<dbReference type="OrthoDB" id="310217at2759"/>
<keyword evidence="5" id="KW-1185">Reference proteome</keyword>
<sequence>MREDYDPHYFAAEIVRVRSLGEGADGQVDEYKHRPTGRVFAIKTPTKSSGAKENIYAEGELMKMLQKDFSHRHVSRLVCFLPRFTGPRGPALVYEMAEYGNVVHYRQAWKDQQYDAGHSTTIQEAQVWKLFRDMALALDFIHKRGVLHQDIKPDNIVVARPIMTSSRSRIPLLPEFKLCDFSRGYDTFARHRKPYQWCGTMAYAPPVSERYEPLFSSDMWMLGATLQEFALGCNPMMSRRQVIAHLNRAGEPCPPHHCEAKWAEAKWSWKFAACYRPLNVPKSELQHRWDTGEMSRSHRPFSDFLNEMYKSLFDENYERRATAKQLRDSLVPEIEKYRLRA</sequence>
<feature type="domain" description="Protein kinase" evidence="3">
    <location>
        <begin position="14"/>
        <end position="334"/>
    </location>
</feature>
<dbReference type="GO" id="GO:0005524">
    <property type="term" value="F:ATP binding"/>
    <property type="evidence" value="ECO:0007669"/>
    <property type="project" value="UniProtKB-KW"/>
</dbReference>
<dbReference type="AlphaFoldDB" id="A0A9P4WEH8"/>
<dbReference type="PROSITE" id="PS00108">
    <property type="entry name" value="PROTEIN_KINASE_ST"/>
    <property type="match status" value="1"/>
</dbReference>
<gene>
    <name evidence="4" type="ORF">E8E13_010314</name>
</gene>
<evidence type="ECO:0000259" key="3">
    <source>
        <dbReference type="PROSITE" id="PS50011"/>
    </source>
</evidence>
<evidence type="ECO:0000256" key="1">
    <source>
        <dbReference type="ARBA" id="ARBA00022741"/>
    </source>
</evidence>
<dbReference type="PANTHER" id="PTHR24346:SF30">
    <property type="entry name" value="MATERNAL EMBRYONIC LEUCINE ZIPPER KINASE"/>
    <property type="match status" value="1"/>
</dbReference>
<dbReference type="CDD" id="cd00180">
    <property type="entry name" value="PKc"/>
    <property type="match status" value="1"/>
</dbReference>
<evidence type="ECO:0000313" key="5">
    <source>
        <dbReference type="Proteomes" id="UP000801428"/>
    </source>
</evidence>
<dbReference type="Pfam" id="PF00069">
    <property type="entry name" value="Pkinase"/>
    <property type="match status" value="1"/>
</dbReference>
<name>A0A9P4WEH8_CURKU</name>
<comment type="caution">
    <text evidence="4">The sequence shown here is derived from an EMBL/GenBank/DDBJ whole genome shotgun (WGS) entry which is preliminary data.</text>
</comment>
<dbReference type="InterPro" id="IPR008271">
    <property type="entry name" value="Ser/Thr_kinase_AS"/>
</dbReference>
<accession>A0A9P4WEH8</accession>
<proteinExistence type="predicted"/>